<dbReference type="Gene3D" id="3.90.226.30">
    <property type="match status" value="1"/>
</dbReference>
<evidence type="ECO:0000313" key="4">
    <source>
        <dbReference type="Proteomes" id="UP000196365"/>
    </source>
</evidence>
<feature type="domain" description="LarA-like N-terminal" evidence="1">
    <location>
        <begin position="7"/>
        <end position="204"/>
    </location>
</feature>
<dbReference type="RefSeq" id="WP_087678492.1">
    <property type="nucleotide sequence ID" value="NZ_FUWV01000004.1"/>
</dbReference>
<evidence type="ECO:0000259" key="2">
    <source>
        <dbReference type="Pfam" id="PF21113"/>
    </source>
</evidence>
<evidence type="ECO:0000259" key="1">
    <source>
        <dbReference type="Pfam" id="PF09861"/>
    </source>
</evidence>
<organism evidence="3 4">
    <name type="scientific">Garciella nitratireducens DSM 15102</name>
    <dbReference type="NCBI Taxonomy" id="1121911"/>
    <lineage>
        <taxon>Bacteria</taxon>
        <taxon>Bacillati</taxon>
        <taxon>Bacillota</taxon>
        <taxon>Clostridia</taxon>
        <taxon>Eubacteriales</taxon>
        <taxon>Eubacteriaceae</taxon>
        <taxon>Garciella</taxon>
    </lineage>
</organism>
<dbReference type="PANTHER" id="PTHR33171">
    <property type="entry name" value="LAR_N DOMAIN-CONTAINING PROTEIN"/>
    <property type="match status" value="1"/>
</dbReference>
<keyword evidence="4" id="KW-1185">Reference proteome</keyword>
<dbReference type="NCBIfam" id="NF033504">
    <property type="entry name" value="Ni_dep_LarA"/>
    <property type="match status" value="1"/>
</dbReference>
<dbReference type="GO" id="GO:0050043">
    <property type="term" value="F:lactate racemase activity"/>
    <property type="evidence" value="ECO:0007669"/>
    <property type="project" value="InterPro"/>
</dbReference>
<dbReference type="InterPro" id="IPR048520">
    <property type="entry name" value="LarA_C"/>
</dbReference>
<gene>
    <name evidence="3" type="ORF">SAMN02745973_01042</name>
</gene>
<dbReference type="Gene3D" id="3.40.50.11440">
    <property type="match status" value="1"/>
</dbReference>
<proteinExistence type="predicted"/>
<dbReference type="Pfam" id="PF09861">
    <property type="entry name" value="Lar_N"/>
    <property type="match status" value="1"/>
</dbReference>
<evidence type="ECO:0000313" key="3">
    <source>
        <dbReference type="EMBL" id="SJZ56185.1"/>
    </source>
</evidence>
<dbReference type="InterPro" id="IPR029063">
    <property type="entry name" value="SAM-dependent_MTases_sf"/>
</dbReference>
<dbReference type="OrthoDB" id="9770545at2"/>
<dbReference type="EMBL" id="FUWV01000004">
    <property type="protein sequence ID" value="SJZ56185.1"/>
    <property type="molecule type" value="Genomic_DNA"/>
</dbReference>
<dbReference type="InterPro" id="IPR047926">
    <property type="entry name" value="Ni_dep_LarA"/>
</dbReference>
<sequence>MKVQLGFGKEKLEVIIEDQNILNVLKPNNEITDVGQIEEVRRALQNPIGTKYLKDIVKPNEKIVIITSDITRPMPSKIVLPEVIEELLRAGVSFKDLKVIFALGSHRKHTEEEKKQLVGEDIFSKVQCMDSDRSDCIRMGKTSHGTPVDIYKEVALADRRICLGNIEYHYFAGYSGGAKAIMPGVSSREAIQSNHSMMVKEQAKAGEIDNNPVRQDLEEVISFVPIDFIVNVVLNEKKKIIKAVAGHYIEAHREGCKFLDDIYKIPIKELADIVIVSPGGYPKDINMYQAQKALDNAKHAVKEGGIIIWVANCQEGFGEKIFEKWIIEADYPNDMVESIQSNFELGGHKAAAIGMVLNKCKDIYMVSGLKDEIVKEAFLVPFHDVNSALNQAFCKLGKDAKVIVMPYGGSTLPVLDCIN</sequence>
<accession>A0A1T4LNA0</accession>
<feature type="domain" description="Lactate racemase C-terminal" evidence="2">
    <location>
        <begin position="270"/>
        <end position="410"/>
    </location>
</feature>
<dbReference type="Proteomes" id="UP000196365">
    <property type="component" value="Unassembled WGS sequence"/>
</dbReference>
<dbReference type="SUPFAM" id="SSF53335">
    <property type="entry name" value="S-adenosyl-L-methionine-dependent methyltransferases"/>
    <property type="match status" value="1"/>
</dbReference>
<name>A0A1T4LNA0_9FIRM</name>
<dbReference type="InterPro" id="IPR048068">
    <property type="entry name" value="LarA-like"/>
</dbReference>
<dbReference type="Pfam" id="PF21113">
    <property type="entry name" value="LarA_C"/>
    <property type="match status" value="1"/>
</dbReference>
<protein>
    <submittedName>
        <fullName evidence="3">Nickel-dependent lactate racemase</fullName>
    </submittedName>
</protein>
<dbReference type="InterPro" id="IPR018657">
    <property type="entry name" value="LarA-like_N"/>
</dbReference>
<dbReference type="PANTHER" id="PTHR33171:SF17">
    <property type="entry name" value="LARA-LIKE N-TERMINAL DOMAIN-CONTAINING PROTEIN"/>
    <property type="match status" value="1"/>
</dbReference>
<dbReference type="AlphaFoldDB" id="A0A1T4LNA0"/>
<dbReference type="InterPro" id="IPR043166">
    <property type="entry name" value="LarA-like_C"/>
</dbReference>
<reference evidence="3 4" key="1">
    <citation type="submission" date="2017-02" db="EMBL/GenBank/DDBJ databases">
        <authorList>
            <person name="Peterson S.W."/>
        </authorList>
    </citation>
    <scope>NUCLEOTIDE SEQUENCE [LARGE SCALE GENOMIC DNA]</scope>
    <source>
        <strain evidence="3 4">DSM 15102</strain>
    </source>
</reference>